<dbReference type="GO" id="GO:0043022">
    <property type="term" value="F:ribosome binding"/>
    <property type="evidence" value="ECO:0007669"/>
    <property type="project" value="TreeGrafter"/>
</dbReference>
<feature type="domain" description="Translation initiation factor beta propellor-like" evidence="9">
    <location>
        <begin position="226"/>
        <end position="421"/>
    </location>
</feature>
<reference evidence="11 13" key="2">
    <citation type="submission" date="2018-03" db="EMBL/GenBank/DDBJ databases">
        <authorList>
            <person name="Fogelqvist J."/>
        </authorList>
    </citation>
    <scope>NUCLEOTIDE SEQUENCE [LARGE SCALE GENOMIC DNA]</scope>
</reference>
<evidence type="ECO:0000256" key="5">
    <source>
        <dbReference type="ARBA" id="ARBA00022737"/>
    </source>
</evidence>
<dbReference type="InterPro" id="IPR015943">
    <property type="entry name" value="WD40/YVTN_repeat-like_dom_sf"/>
</dbReference>
<dbReference type="Gene3D" id="2.130.10.10">
    <property type="entry name" value="YVTN repeat-like/Quinoprotein amine dehydrogenase"/>
    <property type="match status" value="2"/>
</dbReference>
<evidence type="ECO:0000256" key="4">
    <source>
        <dbReference type="ARBA" id="ARBA00022574"/>
    </source>
</evidence>
<proteinExistence type="inferred from homology"/>
<evidence type="ECO:0000313" key="10">
    <source>
        <dbReference type="EMBL" id="CEO96027.1"/>
    </source>
</evidence>
<gene>
    <name evidence="10" type="ORF">PBRA_004717</name>
    <name evidence="11" type="ORF">PLBR_LOCUS642</name>
</gene>
<feature type="region of interest" description="Disordered" evidence="8">
    <location>
        <begin position="452"/>
        <end position="482"/>
    </location>
</feature>
<evidence type="ECO:0000256" key="8">
    <source>
        <dbReference type="SAM" id="MobiDB-lite"/>
    </source>
</evidence>
<evidence type="ECO:0000256" key="7">
    <source>
        <dbReference type="ARBA" id="ARBA00022917"/>
    </source>
</evidence>
<keyword evidence="7" id="KW-0648">Protein biosynthesis</keyword>
<dbReference type="InterPro" id="IPR011387">
    <property type="entry name" value="TIF2A"/>
</dbReference>
<dbReference type="Proteomes" id="UP000290189">
    <property type="component" value="Unassembled WGS sequence"/>
</dbReference>
<dbReference type="GO" id="GO:0003743">
    <property type="term" value="F:translation initiation factor activity"/>
    <property type="evidence" value="ECO:0007669"/>
    <property type="project" value="UniProtKB-KW"/>
</dbReference>
<evidence type="ECO:0000259" key="9">
    <source>
        <dbReference type="Pfam" id="PF08662"/>
    </source>
</evidence>
<feature type="compositionally biased region" description="Low complexity" evidence="8">
    <location>
        <begin position="545"/>
        <end position="570"/>
    </location>
</feature>
<keyword evidence="6" id="KW-0810">Translation regulation</keyword>
<evidence type="ECO:0000256" key="6">
    <source>
        <dbReference type="ARBA" id="ARBA00022845"/>
    </source>
</evidence>
<feature type="compositionally biased region" description="Polar residues" evidence="8">
    <location>
        <begin position="452"/>
        <end position="463"/>
    </location>
</feature>
<dbReference type="InterPro" id="IPR013979">
    <property type="entry name" value="TIF_beta_prop-like"/>
</dbReference>
<dbReference type="Proteomes" id="UP000039324">
    <property type="component" value="Unassembled WGS sequence"/>
</dbReference>
<dbReference type="Pfam" id="PF08662">
    <property type="entry name" value="eIF2A"/>
    <property type="match status" value="1"/>
</dbReference>
<name>A0A0G4ILL9_PLABS</name>
<keyword evidence="12" id="KW-1185">Reference proteome</keyword>
<keyword evidence="5" id="KW-0677">Repeat</keyword>
<evidence type="ECO:0000256" key="1">
    <source>
        <dbReference type="ARBA" id="ARBA00009573"/>
    </source>
</evidence>
<dbReference type="OrthoDB" id="2194683at2759"/>
<keyword evidence="3" id="KW-0396">Initiation factor</keyword>
<dbReference type="STRING" id="37360.A0A0G4ILL9"/>
<dbReference type="GO" id="GO:0003729">
    <property type="term" value="F:mRNA binding"/>
    <property type="evidence" value="ECO:0007669"/>
    <property type="project" value="TreeGrafter"/>
</dbReference>
<evidence type="ECO:0000313" key="11">
    <source>
        <dbReference type="EMBL" id="SPQ93427.1"/>
    </source>
</evidence>
<feature type="compositionally biased region" description="Low complexity" evidence="8">
    <location>
        <begin position="473"/>
        <end position="482"/>
    </location>
</feature>
<evidence type="ECO:0000313" key="12">
    <source>
        <dbReference type="Proteomes" id="UP000039324"/>
    </source>
</evidence>
<dbReference type="EMBL" id="CDSF01000046">
    <property type="protein sequence ID" value="CEO96027.1"/>
    <property type="molecule type" value="Genomic_DNA"/>
</dbReference>
<dbReference type="OMA" id="RCCAYSP"/>
<dbReference type="PANTHER" id="PTHR13227">
    <property type="entry name" value="EUKARYOTIC TRANSLATION INITIATION FACTOR 2A"/>
    <property type="match status" value="1"/>
</dbReference>
<keyword evidence="11" id="KW-0496">Mitochondrion</keyword>
<evidence type="ECO:0000256" key="2">
    <source>
        <dbReference type="ARBA" id="ARBA00013819"/>
    </source>
</evidence>
<dbReference type="GO" id="GO:0022627">
    <property type="term" value="C:cytosolic small ribosomal subunit"/>
    <property type="evidence" value="ECO:0007669"/>
    <property type="project" value="TreeGrafter"/>
</dbReference>
<geneLocation type="mitochondrion" evidence="11"/>
<organism evidence="10 12">
    <name type="scientific">Plasmodiophora brassicae</name>
    <name type="common">Clubroot disease agent</name>
    <dbReference type="NCBI Taxonomy" id="37360"/>
    <lineage>
        <taxon>Eukaryota</taxon>
        <taxon>Sar</taxon>
        <taxon>Rhizaria</taxon>
        <taxon>Endomyxa</taxon>
        <taxon>Phytomyxea</taxon>
        <taxon>Plasmodiophorida</taxon>
        <taxon>Plasmodiophoridae</taxon>
        <taxon>Plasmodiophora</taxon>
    </lineage>
</organism>
<dbReference type="PANTHER" id="PTHR13227:SF0">
    <property type="entry name" value="EUKARYOTIC TRANSLATION INITIATION FACTOR 2A"/>
    <property type="match status" value="1"/>
</dbReference>
<evidence type="ECO:0000313" key="13">
    <source>
        <dbReference type="Proteomes" id="UP000290189"/>
    </source>
</evidence>
<dbReference type="SUPFAM" id="SSF82171">
    <property type="entry name" value="DPP6 N-terminal domain-like"/>
    <property type="match status" value="1"/>
</dbReference>
<keyword evidence="4" id="KW-0853">WD repeat</keyword>
<dbReference type="EMBL" id="OVEO01000001">
    <property type="protein sequence ID" value="SPQ93427.1"/>
    <property type="molecule type" value="Genomic_DNA"/>
</dbReference>
<evidence type="ECO:0000256" key="3">
    <source>
        <dbReference type="ARBA" id="ARBA00022540"/>
    </source>
</evidence>
<protein>
    <recommendedName>
        <fullName evidence="2">Eukaryotic translation initiation factor 2A</fullName>
    </recommendedName>
</protein>
<feature type="compositionally biased region" description="Polar residues" evidence="8">
    <location>
        <begin position="499"/>
        <end position="514"/>
    </location>
</feature>
<accession>A0A0G4ILL9</accession>
<dbReference type="AlphaFoldDB" id="A0A0G4ILL9"/>
<dbReference type="GO" id="GO:0006417">
    <property type="term" value="P:regulation of translation"/>
    <property type="evidence" value="ECO:0007669"/>
    <property type="project" value="UniProtKB-KW"/>
</dbReference>
<comment type="similarity">
    <text evidence="1">Belongs to the WD repeat EIF2A family.</text>
</comment>
<sequence length="618" mass="66618">MSMLSPVLLSSVSSDAYSIASPPFQSMQRIDVKIGAGSYNAWSSDGQFLAIAGEESSSLHLIRSEDIAVGKRDVPAPAVSIPEPGVSFVCFSPKSAYVCTWRKFTSETDNNMAVWSVATGACLLRSRRKRLEKSAGNPVQFSSDEKTAWLLNGSELLGYDLEASVPDNERRPYVWRLHIPDMIRFWLGPSTVPSYRVVVLVAGKKGQPSKCSIYNVAAFDTVVCSKSFYQSDDVEVFWAPAGHAALVKASAAHDASGQSYYGTASLFILPADGVTPASTICSAATDGACADVEWNPVKNKREFAVICGRRAWICASSSGKCVLDLGKNAWNTVRWSPSGRYLLVGGYGNLPGSMWFFDRDAKRLLGTASDHGSKFVMWSPDSSSLVTARLFPWRRVDNGFSVFKYHGELLVKHDFEKLVDVQFVALQEQSLYPNEPSSPEVLAKSKDISEASQISAAGASKTTAYRPPKAREAAAAASGSGSTNGISAMLQQLRNVQSGGPQITQDLPATSAPKTSDPKKASRNQARRERRARNSATNDTASTNDSATAEEPAPAAEEATTPSADSAKAAKGLLKKLRQIEQLKEAIKADPSLSLTPEQKDKLGREAGIREQLKALGH</sequence>
<feature type="region of interest" description="Disordered" evidence="8">
    <location>
        <begin position="499"/>
        <end position="570"/>
    </location>
</feature>
<dbReference type="GO" id="GO:0000049">
    <property type="term" value="F:tRNA binding"/>
    <property type="evidence" value="ECO:0007669"/>
    <property type="project" value="TreeGrafter"/>
</dbReference>
<reference evidence="10 12" key="1">
    <citation type="submission" date="2015-02" db="EMBL/GenBank/DDBJ databases">
        <authorList>
            <person name="Chooi Y.-H."/>
        </authorList>
    </citation>
    <scope>NUCLEOTIDE SEQUENCE [LARGE SCALE GENOMIC DNA]</scope>
    <source>
        <strain evidence="10">E3</strain>
    </source>
</reference>